<dbReference type="Gene3D" id="3.30.160.60">
    <property type="entry name" value="Classic Zinc Finger"/>
    <property type="match status" value="4"/>
</dbReference>
<feature type="domain" description="C2H2-type" evidence="11">
    <location>
        <begin position="554"/>
        <end position="584"/>
    </location>
</feature>
<feature type="compositionally biased region" description="Polar residues" evidence="10">
    <location>
        <begin position="783"/>
        <end position="799"/>
    </location>
</feature>
<feature type="region of interest" description="Disordered" evidence="10">
    <location>
        <begin position="298"/>
        <end position="450"/>
    </location>
</feature>
<feature type="region of interest" description="Disordered" evidence="10">
    <location>
        <begin position="881"/>
        <end position="939"/>
    </location>
</feature>
<dbReference type="GO" id="GO:0005634">
    <property type="term" value="C:nucleus"/>
    <property type="evidence" value="ECO:0007669"/>
    <property type="project" value="UniProtKB-SubCell"/>
</dbReference>
<dbReference type="InterPro" id="IPR036236">
    <property type="entry name" value="Znf_C2H2_sf"/>
</dbReference>
<feature type="compositionally biased region" description="Basic and acidic residues" evidence="10">
    <location>
        <begin position="737"/>
        <end position="760"/>
    </location>
</feature>
<keyword evidence="5 9" id="KW-0863">Zinc-finger</keyword>
<dbReference type="FunFam" id="3.30.160.60:FF:000446">
    <property type="entry name" value="Zinc finger protein"/>
    <property type="match status" value="1"/>
</dbReference>
<feature type="region of interest" description="Disordered" evidence="10">
    <location>
        <begin position="730"/>
        <end position="850"/>
    </location>
</feature>
<feature type="region of interest" description="Disordered" evidence="10">
    <location>
        <begin position="1053"/>
        <end position="1089"/>
    </location>
</feature>
<dbReference type="GO" id="GO:0000981">
    <property type="term" value="F:DNA-binding transcription factor activity, RNA polymerase II-specific"/>
    <property type="evidence" value="ECO:0007669"/>
    <property type="project" value="TreeGrafter"/>
</dbReference>
<organism evidence="12 13">
    <name type="scientific">Acrobeloides nanus</name>
    <dbReference type="NCBI Taxonomy" id="290746"/>
    <lineage>
        <taxon>Eukaryota</taxon>
        <taxon>Metazoa</taxon>
        <taxon>Ecdysozoa</taxon>
        <taxon>Nematoda</taxon>
        <taxon>Chromadorea</taxon>
        <taxon>Rhabditida</taxon>
        <taxon>Tylenchina</taxon>
        <taxon>Cephalobomorpha</taxon>
        <taxon>Cephaloboidea</taxon>
        <taxon>Cephalobidae</taxon>
        <taxon>Acrobeloides</taxon>
    </lineage>
</organism>
<proteinExistence type="inferred from homology"/>
<dbReference type="InterPro" id="IPR043359">
    <property type="entry name" value="GLI-like"/>
</dbReference>
<evidence type="ECO:0000256" key="2">
    <source>
        <dbReference type="ARBA" id="ARBA00010831"/>
    </source>
</evidence>
<dbReference type="AlphaFoldDB" id="A0A914DA70"/>
<dbReference type="InterPro" id="IPR013087">
    <property type="entry name" value="Znf_C2H2_type"/>
</dbReference>
<dbReference type="WBParaSite" id="ACRNAN_scaffold2206.g30646.t1">
    <property type="protein sequence ID" value="ACRNAN_scaffold2206.g30646.t1"/>
    <property type="gene ID" value="ACRNAN_scaffold2206.g30646"/>
</dbReference>
<evidence type="ECO:0000256" key="5">
    <source>
        <dbReference type="ARBA" id="ARBA00022771"/>
    </source>
</evidence>
<evidence type="ECO:0000256" key="3">
    <source>
        <dbReference type="ARBA" id="ARBA00022723"/>
    </source>
</evidence>
<dbReference type="PANTHER" id="PTHR45718">
    <property type="entry name" value="TRANSCRIPTIONAL ACTIVATOR CUBITUS INTERRUPTUS"/>
    <property type="match status" value="1"/>
</dbReference>
<feature type="compositionally biased region" description="Basic residues" evidence="10">
    <location>
        <begin position="923"/>
        <end position="932"/>
    </location>
</feature>
<dbReference type="Pfam" id="PF23561">
    <property type="entry name" value="zf-C2H2_15"/>
    <property type="match status" value="1"/>
</dbReference>
<evidence type="ECO:0000256" key="9">
    <source>
        <dbReference type="PROSITE-ProRule" id="PRU00042"/>
    </source>
</evidence>
<comment type="similarity">
    <text evidence="2">Belongs to the GLI C2H2-type zinc-finger protein family.</text>
</comment>
<keyword evidence="3" id="KW-0479">Metal-binding</keyword>
<evidence type="ECO:0000256" key="1">
    <source>
        <dbReference type="ARBA" id="ARBA00004123"/>
    </source>
</evidence>
<feature type="domain" description="C2H2-type" evidence="11">
    <location>
        <begin position="625"/>
        <end position="653"/>
    </location>
</feature>
<accession>A0A914DA70</accession>
<reference evidence="13" key="1">
    <citation type="submission" date="2022-11" db="UniProtKB">
        <authorList>
            <consortium name="WormBaseParasite"/>
        </authorList>
    </citation>
    <scope>IDENTIFICATION</scope>
</reference>
<evidence type="ECO:0000256" key="8">
    <source>
        <dbReference type="ARBA" id="ARBA00023242"/>
    </source>
</evidence>
<comment type="subcellular location">
    <subcellularLocation>
        <location evidence="1">Nucleus</location>
    </subcellularLocation>
</comment>
<feature type="domain" description="C2H2-type" evidence="11">
    <location>
        <begin position="519"/>
        <end position="553"/>
    </location>
</feature>
<evidence type="ECO:0000256" key="4">
    <source>
        <dbReference type="ARBA" id="ARBA00022737"/>
    </source>
</evidence>
<feature type="compositionally biased region" description="Polar residues" evidence="10">
    <location>
        <begin position="808"/>
        <end position="850"/>
    </location>
</feature>
<protein>
    <submittedName>
        <fullName evidence="13">C2H2-type domain-containing protein</fullName>
    </submittedName>
</protein>
<evidence type="ECO:0000256" key="7">
    <source>
        <dbReference type="ARBA" id="ARBA00023125"/>
    </source>
</evidence>
<dbReference type="GO" id="GO:0000978">
    <property type="term" value="F:RNA polymerase II cis-regulatory region sequence-specific DNA binding"/>
    <property type="evidence" value="ECO:0007669"/>
    <property type="project" value="TreeGrafter"/>
</dbReference>
<feature type="compositionally biased region" description="Basic and acidic residues" evidence="10">
    <location>
        <begin position="323"/>
        <end position="340"/>
    </location>
</feature>
<feature type="compositionally biased region" description="Polar residues" evidence="10">
    <location>
        <begin position="1166"/>
        <end position="1184"/>
    </location>
</feature>
<keyword evidence="6" id="KW-0862">Zinc</keyword>
<dbReference type="SUPFAM" id="SSF57667">
    <property type="entry name" value="beta-beta-alpha zinc fingers"/>
    <property type="match status" value="2"/>
</dbReference>
<dbReference type="GO" id="GO:0008270">
    <property type="term" value="F:zinc ion binding"/>
    <property type="evidence" value="ECO:0007669"/>
    <property type="project" value="UniProtKB-KW"/>
</dbReference>
<sequence>QEQLQKQAIAAATGGRAASEASSVYSSRSCSERSSELYGLKQPIPILPFQTIPFNMNAMQTAAVFNSMSPGMMPSSSQIQPYNFGLPGMTGNIQTSPLRGPIPSTFYTPESTPLPTMTPTQLAQMQQMMFFHNMPLHQQAQLAAFQGNSIAGSSASFSQLAHLPCNDPAEFIRLNDRFARRASRVPGPQVANDAYTNNLAPYITKDVGPRAKKRSHAPSIYSDISASTEPRTSSSFTESSGLKTPIVKEIDTVAKEGDAQLQQSFRNQQEVAEHLLLLNNQYQLEEQLKKVQYEMKNEEKQKEDAEITSKKSEKSDKLKKKHEYKEKKEKVKERDKEAHARAAKAKKNNDGDRISQKHLSMEKLTIISPQPTEEARSVVPKIEAEIKSSPSSTPSSERKSESNPGETRPQSPDDELEHSPESMAAGPSSVSTTSTPLPPNDQASDNTPRDCMWKENDKLCSLNFEGADALAGHVNQKHIYTQTKDGFWCYWHDCDRKKPFSAQYMLTLHMRRHTGEKPHRCEYILPDGTQCDKAYSRLENLKTHTRTHNDERPYACSVVGCGKKFTNASDRAKHEKRTHSDQKPYGCHVTGCDKSYTDPSSLRKHIKTVHGVEEYEKQKQCKKDYTCKNCGDTYDNPASLRQHRRQAHGNEHDAENFRRIAHVPNSNLSNHIPAQNGIQPFAQEVINGRPPVGLHFPHGLFSGMLNPALNWPPSEFNPVLIQNQARLLAQHQQRSMRPPDEIIRSSSDSDREIDVVRVEDPGNTPEVRSRNPSSESNSKKSGIESFQGSCAPLSSISTLRESEDGHGPSSNVSQFSQQSTVNGTASGYSPTTSNHTPSPNDGSGAQKKNNFTIEGGKFLRNGISPPIIDPRFFAYGKYPHLPSKNHDRRTSQPVIPARPDLIPTQEPGCKANGSRSSSASRRSMGKKKHRGPGSRSISSDECARMHVYYPQVDEPHGYMRDDFNNNHQHHGGGGVLADSAVAYHHPHQGIFSPKMMSMAHHHGTYGLSSEEDPLTNEDSDADNYLVENIDACEGIDPYVYYHVTRSIDAICGQNGKKPEKSSSSKPVQFRPDTQNSQRSQNSYQQRNGHSGCVACNNHYQNLYENSLPTRERNRSGPMGNFPNYAPPSQGFDPMRRQNLYVPPDPRPVMQPQPPILRYENERSGYPPTNQQNPYYASNHQSGYNQAPRPESVNGIENGVTQMHINDKGQQVPRKPQ</sequence>
<keyword evidence="4" id="KW-0677">Repeat</keyword>
<evidence type="ECO:0000313" key="12">
    <source>
        <dbReference type="Proteomes" id="UP000887540"/>
    </source>
</evidence>
<evidence type="ECO:0000256" key="6">
    <source>
        <dbReference type="ARBA" id="ARBA00022833"/>
    </source>
</evidence>
<feature type="compositionally biased region" description="Basic and acidic residues" evidence="10">
    <location>
        <begin position="298"/>
        <end position="316"/>
    </location>
</feature>
<feature type="domain" description="C2H2-type" evidence="11">
    <location>
        <begin position="585"/>
        <end position="615"/>
    </location>
</feature>
<evidence type="ECO:0000313" key="13">
    <source>
        <dbReference type="WBParaSite" id="ACRNAN_scaffold2206.g30646.t1"/>
    </source>
</evidence>
<keyword evidence="8" id="KW-0539">Nucleus</keyword>
<dbReference type="PROSITE" id="PS50157">
    <property type="entry name" value="ZINC_FINGER_C2H2_2"/>
    <property type="match status" value="5"/>
</dbReference>
<feature type="region of interest" description="Disordered" evidence="10">
    <location>
        <begin position="1108"/>
        <end position="1196"/>
    </location>
</feature>
<dbReference type="PANTHER" id="PTHR45718:SF8">
    <property type="entry name" value="GLIS FAMILY ZINC FINGER 2"/>
    <property type="match status" value="1"/>
</dbReference>
<dbReference type="Proteomes" id="UP000887540">
    <property type="component" value="Unplaced"/>
</dbReference>
<dbReference type="GO" id="GO:0000122">
    <property type="term" value="P:negative regulation of transcription by RNA polymerase II"/>
    <property type="evidence" value="ECO:0007669"/>
    <property type="project" value="UniProtKB-ARBA"/>
</dbReference>
<dbReference type="InterPro" id="IPR056436">
    <property type="entry name" value="Znf-C2H2_ZIC1-5/GLI1-3-like"/>
</dbReference>
<feature type="compositionally biased region" description="Basic and acidic residues" evidence="10">
    <location>
        <begin position="347"/>
        <end position="361"/>
    </location>
</feature>
<dbReference type="SMART" id="SM00355">
    <property type="entry name" value="ZnF_C2H2"/>
    <property type="match status" value="5"/>
</dbReference>
<dbReference type="Pfam" id="PF00096">
    <property type="entry name" value="zf-C2H2"/>
    <property type="match status" value="2"/>
</dbReference>
<evidence type="ECO:0000259" key="11">
    <source>
        <dbReference type="PROSITE" id="PS50157"/>
    </source>
</evidence>
<evidence type="ECO:0000256" key="10">
    <source>
        <dbReference type="SAM" id="MobiDB-lite"/>
    </source>
</evidence>
<dbReference type="PROSITE" id="PS00028">
    <property type="entry name" value="ZINC_FINGER_C2H2_1"/>
    <property type="match status" value="3"/>
</dbReference>
<feature type="domain" description="C2H2-type" evidence="11">
    <location>
        <begin position="487"/>
        <end position="518"/>
    </location>
</feature>
<name>A0A914DA70_9BILA</name>
<keyword evidence="7" id="KW-0238">DNA-binding</keyword>
<feature type="compositionally biased region" description="Low complexity" evidence="10">
    <location>
        <begin position="1074"/>
        <end position="1087"/>
    </location>
</feature>
<feature type="compositionally biased region" description="Pro residues" evidence="10">
    <location>
        <begin position="1142"/>
        <end position="1154"/>
    </location>
</feature>
<keyword evidence="12" id="KW-1185">Reference proteome</keyword>